<dbReference type="Proteomes" id="UP001218218">
    <property type="component" value="Unassembled WGS sequence"/>
</dbReference>
<gene>
    <name evidence="3" type="ORF">DFH08DRAFT_846743</name>
</gene>
<dbReference type="AlphaFoldDB" id="A0AAD7AIR8"/>
<comment type="caution">
    <text evidence="3">The sequence shown here is derived from an EMBL/GenBank/DDBJ whole genome shotgun (WGS) entry which is preliminary data.</text>
</comment>
<sequence length="213" mass="21388">MSRLILLISLATIVRAQTLLAVSPLQTTGSVTFVESATESVSALGVGADGLTTYLRVGAETLALEISGTVTKTLLQASDAILYTETFLEDASRYIAGATDSGLSQSCTFGADGEGSCVNQFVSQGPGGASTLTSTYSGPVVPWYTLPNAAAAASTPAPNGFSTSTSPSSLAASQTGTLSASGPSPTAAAPNSAASSSGWTWMAIVLPLFLHIL</sequence>
<feature type="region of interest" description="Disordered" evidence="1">
    <location>
        <begin position="155"/>
        <end position="194"/>
    </location>
</feature>
<dbReference type="EMBL" id="JARIHO010000006">
    <property type="protein sequence ID" value="KAJ7359691.1"/>
    <property type="molecule type" value="Genomic_DNA"/>
</dbReference>
<keyword evidence="4" id="KW-1185">Reference proteome</keyword>
<accession>A0AAD7AIR8</accession>
<evidence type="ECO:0000313" key="3">
    <source>
        <dbReference type="EMBL" id="KAJ7359691.1"/>
    </source>
</evidence>
<feature type="compositionally biased region" description="Low complexity" evidence="1">
    <location>
        <begin position="162"/>
        <end position="194"/>
    </location>
</feature>
<reference evidence="3" key="1">
    <citation type="submission" date="2023-03" db="EMBL/GenBank/DDBJ databases">
        <title>Massive genome expansion in bonnet fungi (Mycena s.s.) driven by repeated elements and novel gene families across ecological guilds.</title>
        <authorList>
            <consortium name="Lawrence Berkeley National Laboratory"/>
            <person name="Harder C.B."/>
            <person name="Miyauchi S."/>
            <person name="Viragh M."/>
            <person name="Kuo A."/>
            <person name="Thoen E."/>
            <person name="Andreopoulos B."/>
            <person name="Lu D."/>
            <person name="Skrede I."/>
            <person name="Drula E."/>
            <person name="Henrissat B."/>
            <person name="Morin E."/>
            <person name="Kohler A."/>
            <person name="Barry K."/>
            <person name="LaButti K."/>
            <person name="Morin E."/>
            <person name="Salamov A."/>
            <person name="Lipzen A."/>
            <person name="Mereny Z."/>
            <person name="Hegedus B."/>
            <person name="Baldrian P."/>
            <person name="Stursova M."/>
            <person name="Weitz H."/>
            <person name="Taylor A."/>
            <person name="Grigoriev I.V."/>
            <person name="Nagy L.G."/>
            <person name="Martin F."/>
            <person name="Kauserud H."/>
        </authorList>
    </citation>
    <scope>NUCLEOTIDE SEQUENCE</scope>
    <source>
        <strain evidence="3">CBHHK002</strain>
    </source>
</reference>
<protein>
    <submittedName>
        <fullName evidence="3">Uncharacterized protein</fullName>
    </submittedName>
</protein>
<name>A0AAD7AIR8_9AGAR</name>
<organism evidence="3 4">
    <name type="scientific">Mycena albidolilacea</name>
    <dbReference type="NCBI Taxonomy" id="1033008"/>
    <lineage>
        <taxon>Eukaryota</taxon>
        <taxon>Fungi</taxon>
        <taxon>Dikarya</taxon>
        <taxon>Basidiomycota</taxon>
        <taxon>Agaricomycotina</taxon>
        <taxon>Agaricomycetes</taxon>
        <taxon>Agaricomycetidae</taxon>
        <taxon>Agaricales</taxon>
        <taxon>Marasmiineae</taxon>
        <taxon>Mycenaceae</taxon>
        <taxon>Mycena</taxon>
    </lineage>
</organism>
<keyword evidence="2" id="KW-0732">Signal</keyword>
<evidence type="ECO:0000313" key="4">
    <source>
        <dbReference type="Proteomes" id="UP001218218"/>
    </source>
</evidence>
<evidence type="ECO:0000256" key="2">
    <source>
        <dbReference type="SAM" id="SignalP"/>
    </source>
</evidence>
<proteinExistence type="predicted"/>
<feature type="chain" id="PRO_5042064636" evidence="2">
    <location>
        <begin position="17"/>
        <end position="213"/>
    </location>
</feature>
<feature type="signal peptide" evidence="2">
    <location>
        <begin position="1"/>
        <end position="16"/>
    </location>
</feature>
<evidence type="ECO:0000256" key="1">
    <source>
        <dbReference type="SAM" id="MobiDB-lite"/>
    </source>
</evidence>